<dbReference type="SMART" id="SM00148">
    <property type="entry name" value="PLCXc"/>
    <property type="match status" value="1"/>
</dbReference>
<dbReference type="HOGENOM" id="CLU_051926_0_0_1"/>
<feature type="domain" description="Phosphatidylinositol-specific phospholipase C X" evidence="1">
    <location>
        <begin position="26"/>
        <end position="196"/>
    </location>
</feature>
<dbReference type="eggNOG" id="KOG4306">
    <property type="taxonomic scope" value="Eukaryota"/>
</dbReference>
<proteinExistence type="predicted"/>
<reference evidence="2" key="3">
    <citation type="submission" date="2025-09" db="UniProtKB">
        <authorList>
            <consortium name="Ensembl"/>
        </authorList>
    </citation>
    <scope>IDENTIFICATION</scope>
</reference>
<dbReference type="InParanoid" id="W5MMZ2"/>
<dbReference type="CDD" id="cd08616">
    <property type="entry name" value="PI-PLCXD1c"/>
    <property type="match status" value="1"/>
</dbReference>
<name>W5MMZ2_LEPOC</name>
<reference evidence="3" key="1">
    <citation type="submission" date="2011-12" db="EMBL/GenBank/DDBJ databases">
        <title>The Draft Genome of Lepisosteus oculatus.</title>
        <authorList>
            <consortium name="The Broad Institute Genome Assembly &amp; Analysis Group"/>
            <consortium name="Computational R&amp;D Group"/>
            <consortium name="and Sequencing Platform"/>
            <person name="Di Palma F."/>
            <person name="Alfoldi J."/>
            <person name="Johnson J."/>
            <person name="Berlin A."/>
            <person name="Gnerre S."/>
            <person name="Jaffe D."/>
            <person name="MacCallum I."/>
            <person name="Young S."/>
            <person name="Walker B.J."/>
            <person name="Lander E.S."/>
            <person name="Lindblad-Toh K."/>
        </authorList>
    </citation>
    <scope>NUCLEOTIDE SEQUENCE [LARGE SCALE GENOMIC DNA]</scope>
</reference>
<reference evidence="2" key="2">
    <citation type="submission" date="2025-08" db="UniProtKB">
        <authorList>
            <consortium name="Ensembl"/>
        </authorList>
    </citation>
    <scope>IDENTIFICATION</scope>
</reference>
<dbReference type="Proteomes" id="UP000018468">
    <property type="component" value="Linkage group LG17"/>
</dbReference>
<dbReference type="GeneTree" id="ENSGT00940000166880"/>
<evidence type="ECO:0000313" key="3">
    <source>
        <dbReference type="Proteomes" id="UP000018468"/>
    </source>
</evidence>
<organism evidence="2 3">
    <name type="scientific">Lepisosteus oculatus</name>
    <name type="common">Spotted gar</name>
    <dbReference type="NCBI Taxonomy" id="7918"/>
    <lineage>
        <taxon>Eukaryota</taxon>
        <taxon>Metazoa</taxon>
        <taxon>Chordata</taxon>
        <taxon>Craniata</taxon>
        <taxon>Vertebrata</taxon>
        <taxon>Euteleostomi</taxon>
        <taxon>Actinopterygii</taxon>
        <taxon>Neopterygii</taxon>
        <taxon>Holostei</taxon>
        <taxon>Semionotiformes</taxon>
        <taxon>Lepisosteidae</taxon>
        <taxon>Lepisosteus</taxon>
    </lineage>
</organism>
<dbReference type="GO" id="GO:0008081">
    <property type="term" value="F:phosphoric diester hydrolase activity"/>
    <property type="evidence" value="ECO:0000318"/>
    <property type="project" value="GO_Central"/>
</dbReference>
<dbReference type="Gene3D" id="3.20.20.190">
    <property type="entry name" value="Phosphatidylinositol (PI) phosphodiesterase"/>
    <property type="match status" value="1"/>
</dbReference>
<dbReference type="GO" id="GO:0006629">
    <property type="term" value="P:lipid metabolic process"/>
    <property type="evidence" value="ECO:0007669"/>
    <property type="project" value="InterPro"/>
</dbReference>
<dbReference type="OMA" id="FYCFTRP"/>
<dbReference type="Pfam" id="PF26146">
    <property type="entry name" value="PI-PLC_X"/>
    <property type="match status" value="1"/>
</dbReference>
<dbReference type="Bgee" id="ENSLOCG00000008026">
    <property type="expression patterns" value="Expressed in pharyngeal gill and 12 other cell types or tissues"/>
</dbReference>
<dbReference type="AlphaFoldDB" id="W5MMZ2"/>
<protein>
    <submittedName>
        <fullName evidence="2">Phosphatidylinositol specific phospholipase C X domain containing 1</fullName>
    </submittedName>
</protein>
<dbReference type="SUPFAM" id="SSF51695">
    <property type="entry name" value="PLC-like phosphodiesterases"/>
    <property type="match status" value="1"/>
</dbReference>
<dbReference type="EMBL" id="AHAT01003386">
    <property type="status" value="NOT_ANNOTATED_CDS"/>
    <property type="molecule type" value="Genomic_DNA"/>
</dbReference>
<evidence type="ECO:0000259" key="1">
    <source>
        <dbReference type="SMART" id="SM00148"/>
    </source>
</evidence>
<dbReference type="PANTHER" id="PTHR13593">
    <property type="match status" value="1"/>
</dbReference>
<dbReference type="InterPro" id="IPR000909">
    <property type="entry name" value="PLipase_C_PInositol-sp_X_dom"/>
</dbReference>
<dbReference type="InterPro" id="IPR042158">
    <property type="entry name" value="PLCXD1/2/3"/>
</dbReference>
<dbReference type="Ensembl" id="ENSLOCT00000009762.1">
    <property type="protein sequence ID" value="ENSLOCP00000009751.1"/>
    <property type="gene ID" value="ENSLOCG00000008026.1"/>
</dbReference>
<dbReference type="PROSITE" id="PS50007">
    <property type="entry name" value="PIPLC_X_DOMAIN"/>
    <property type="match status" value="1"/>
</dbReference>
<dbReference type="InterPro" id="IPR051057">
    <property type="entry name" value="PI-PLC_domain"/>
</dbReference>
<evidence type="ECO:0000313" key="2">
    <source>
        <dbReference type="Ensembl" id="ENSLOCP00000009751.1"/>
    </source>
</evidence>
<sequence>HRRMARLSKEHDYQDWMSQLPEILWDRPLWCLAIPGSHDSMSYCLDINSPLVSSESNALRIVDRVLPCVTRPVIYKWAKTQEENILEQLNAGIRYFDLRIAHKPQDPSDDLYYTHVIYTTMTVRETLQDIAQWLKFHPKEIVFLACSHFEGLNEDCHERLVLSLKHIFGSKLCPFMETPTLRRLWESGYQVIVSYEDQTAEKHHDLWPAIPYWWANQASAEGVVEYLDKRKHTGSPGRFSVAGLNLTASTQFIVLHPRQSIQTLTLQNYGCLAAWLREQTPGGDTGSLNIIAGDFIGPCQFCSIVISLNMKLVQLT</sequence>
<accession>W5MMZ2</accession>
<dbReference type="InterPro" id="IPR017946">
    <property type="entry name" value="PLC-like_Pdiesterase_TIM-brl"/>
</dbReference>
<dbReference type="PANTHER" id="PTHR13593:SF24">
    <property type="entry name" value="PI-PLC X DOMAIN-CONTAINING PROTEIN 1"/>
    <property type="match status" value="1"/>
</dbReference>
<keyword evidence="3" id="KW-1185">Reference proteome</keyword>